<dbReference type="InterPro" id="IPR006176">
    <property type="entry name" value="3-OHacyl-CoA_DH_NAD-bd"/>
</dbReference>
<dbReference type="GO" id="GO:0016616">
    <property type="term" value="F:oxidoreductase activity, acting on the CH-OH group of donors, NAD or NADP as acceptor"/>
    <property type="evidence" value="ECO:0007669"/>
    <property type="project" value="InterPro"/>
</dbReference>
<accession>A0A7J2TJX5</accession>
<organism evidence="5">
    <name type="scientific">Archaeoglobus fulgidus</name>
    <dbReference type="NCBI Taxonomy" id="2234"/>
    <lineage>
        <taxon>Archaea</taxon>
        <taxon>Methanobacteriati</taxon>
        <taxon>Methanobacteriota</taxon>
        <taxon>Archaeoglobi</taxon>
        <taxon>Archaeoglobales</taxon>
        <taxon>Archaeoglobaceae</taxon>
        <taxon>Archaeoglobus</taxon>
    </lineage>
</organism>
<dbReference type="InterPro" id="IPR008927">
    <property type="entry name" value="6-PGluconate_DH-like_C_sf"/>
</dbReference>
<dbReference type="Pfam" id="PF02737">
    <property type="entry name" value="3HCDH_N"/>
    <property type="match status" value="1"/>
</dbReference>
<evidence type="ECO:0000313" key="5">
    <source>
        <dbReference type="EMBL" id="HEH35464.1"/>
    </source>
</evidence>
<evidence type="ECO:0000259" key="4">
    <source>
        <dbReference type="Pfam" id="PF02737"/>
    </source>
</evidence>
<feature type="domain" description="3-hydroxyacyl-CoA dehydrogenase NAD binding" evidence="4">
    <location>
        <begin position="5"/>
        <end position="183"/>
    </location>
</feature>
<sequence>MFRCIGIVGFGVMGSQIAQFFAQHGYEVVAVDSRKEALERGMESIVSGRFGIKKLVEKGKMSESEAEKVISRIKTSMSYSDLKECDLIIEAVYEDLDLKLKVFKELSSLCDAVIASNTSSISITKLSSALKDPKRFLGMHFFNPAQIQRLVELVEGLLTDKNLVLEIREWLSKLGKVPIVVKDSPGFATTRLGLILGKEAMLMLQEGIATPQDIDIAMMLGYGHAMGPIETGDLVGLDTRLRIYEAMFQMTKDPKWAPPRLLVQLVDSGYLGDPSVKPGSKGGVYEYYGQERASQVLKKLGLR</sequence>
<dbReference type="PIRSF" id="PIRSF000105">
    <property type="entry name" value="HCDH"/>
    <property type="match status" value="1"/>
</dbReference>
<name>A0A7J2TJX5_ARCFL</name>
<dbReference type="GO" id="GO:0070403">
    <property type="term" value="F:NAD+ binding"/>
    <property type="evidence" value="ECO:0007669"/>
    <property type="project" value="InterPro"/>
</dbReference>
<dbReference type="AlphaFoldDB" id="A0A7J2TJX5"/>
<dbReference type="InterPro" id="IPR006108">
    <property type="entry name" value="3HC_DH_C"/>
</dbReference>
<dbReference type="Gene3D" id="1.10.1040.10">
    <property type="entry name" value="N-(1-d-carboxylethyl)-l-norvaline Dehydrogenase, domain 2"/>
    <property type="match status" value="1"/>
</dbReference>
<keyword evidence="1" id="KW-0560">Oxidoreductase</keyword>
<dbReference type="InterPro" id="IPR036291">
    <property type="entry name" value="NAD(P)-bd_dom_sf"/>
</dbReference>
<dbReference type="GO" id="GO:0006631">
    <property type="term" value="P:fatty acid metabolic process"/>
    <property type="evidence" value="ECO:0007669"/>
    <property type="project" value="InterPro"/>
</dbReference>
<dbReference type="FunFam" id="3.40.50.720:FF:000009">
    <property type="entry name" value="Fatty oxidation complex, alpha subunit"/>
    <property type="match status" value="1"/>
</dbReference>
<reference evidence="5" key="1">
    <citation type="journal article" date="2020" name="mSystems">
        <title>Genome- and Community-Level Interaction Insights into Carbon Utilization and Element Cycling Functions of Hydrothermarchaeota in Hydrothermal Sediment.</title>
        <authorList>
            <person name="Zhou Z."/>
            <person name="Liu Y."/>
            <person name="Xu W."/>
            <person name="Pan J."/>
            <person name="Luo Z.H."/>
            <person name="Li M."/>
        </authorList>
    </citation>
    <scope>NUCLEOTIDE SEQUENCE [LARGE SCALE GENOMIC DNA]</scope>
    <source>
        <strain evidence="5">SpSt-26</strain>
    </source>
</reference>
<gene>
    <name evidence="5" type="ORF">ENP88_04815</name>
</gene>
<dbReference type="PANTHER" id="PTHR48075:SF5">
    <property type="entry name" value="3-HYDROXYBUTYRYL-COA DEHYDROGENASE"/>
    <property type="match status" value="1"/>
</dbReference>
<dbReference type="EMBL" id="DSLA01000075">
    <property type="protein sequence ID" value="HEH35464.1"/>
    <property type="molecule type" value="Genomic_DNA"/>
</dbReference>
<dbReference type="Pfam" id="PF00725">
    <property type="entry name" value="3HCDH"/>
    <property type="match status" value="1"/>
</dbReference>
<proteinExistence type="predicted"/>
<protein>
    <submittedName>
        <fullName evidence="5">3-hydroxyacyl-CoA dehydrogenase family protein</fullName>
    </submittedName>
</protein>
<evidence type="ECO:0000256" key="1">
    <source>
        <dbReference type="ARBA" id="ARBA00023002"/>
    </source>
</evidence>
<evidence type="ECO:0000256" key="2">
    <source>
        <dbReference type="PIRSR" id="PIRSR000105-1"/>
    </source>
</evidence>
<dbReference type="Gene3D" id="3.40.50.720">
    <property type="entry name" value="NAD(P)-binding Rossmann-like Domain"/>
    <property type="match status" value="1"/>
</dbReference>
<comment type="caution">
    <text evidence="5">The sequence shown here is derived from an EMBL/GenBank/DDBJ whole genome shotgun (WGS) entry which is preliminary data.</text>
</comment>
<dbReference type="InterPro" id="IPR022694">
    <property type="entry name" value="3-OHacyl-CoA_DH"/>
</dbReference>
<evidence type="ECO:0000259" key="3">
    <source>
        <dbReference type="Pfam" id="PF00725"/>
    </source>
</evidence>
<dbReference type="PANTHER" id="PTHR48075">
    <property type="entry name" value="3-HYDROXYACYL-COA DEHYDROGENASE FAMILY PROTEIN"/>
    <property type="match status" value="1"/>
</dbReference>
<dbReference type="InterPro" id="IPR013328">
    <property type="entry name" value="6PGD_dom2"/>
</dbReference>
<dbReference type="SUPFAM" id="SSF51735">
    <property type="entry name" value="NAD(P)-binding Rossmann-fold domains"/>
    <property type="match status" value="1"/>
</dbReference>
<feature type="site" description="Important for catalytic activity" evidence="2">
    <location>
        <position position="140"/>
    </location>
</feature>
<dbReference type="SUPFAM" id="SSF48179">
    <property type="entry name" value="6-phosphogluconate dehydrogenase C-terminal domain-like"/>
    <property type="match status" value="1"/>
</dbReference>
<feature type="domain" description="3-hydroxyacyl-CoA dehydrogenase C-terminal" evidence="3">
    <location>
        <begin position="186"/>
        <end position="277"/>
    </location>
</feature>